<keyword evidence="2" id="KW-1185">Reference proteome</keyword>
<proteinExistence type="predicted"/>
<dbReference type="EMBL" id="JAUHTC010000091">
    <property type="protein sequence ID" value="MDN4521380.1"/>
    <property type="molecule type" value="Genomic_DNA"/>
</dbReference>
<organism evidence="1 2">
    <name type="scientific">Mycolicibacterium austroafricanum</name>
    <name type="common">Mycobacterium austroafricanum</name>
    <dbReference type="NCBI Taxonomy" id="39687"/>
    <lineage>
        <taxon>Bacteria</taxon>
        <taxon>Bacillati</taxon>
        <taxon>Actinomycetota</taxon>
        <taxon>Actinomycetes</taxon>
        <taxon>Mycobacteriales</taxon>
        <taxon>Mycobacteriaceae</taxon>
        <taxon>Mycolicibacterium</taxon>
    </lineage>
</organism>
<gene>
    <name evidence="1" type="ORF">QYF68_26680</name>
</gene>
<evidence type="ECO:0000313" key="1">
    <source>
        <dbReference type="EMBL" id="MDN4521380.1"/>
    </source>
</evidence>
<sequence length="70" mass="7759">MKFPNLTSILDGLDVNELNPIRCCVCVALGHRDSRVATVVRGYAVCLDHIAIDEHLSLRSYVDAITEAFQ</sequence>
<protein>
    <submittedName>
        <fullName evidence="1">Uncharacterized protein</fullName>
    </submittedName>
</protein>
<dbReference type="RefSeq" id="WP_301161776.1">
    <property type="nucleotide sequence ID" value="NZ_JAUHTC010000091.1"/>
</dbReference>
<evidence type="ECO:0000313" key="2">
    <source>
        <dbReference type="Proteomes" id="UP001172687"/>
    </source>
</evidence>
<name>A0ABT8HKU6_MYCAO</name>
<dbReference type="Proteomes" id="UP001172687">
    <property type="component" value="Unassembled WGS sequence"/>
</dbReference>
<accession>A0ABT8HKU6</accession>
<reference evidence="1" key="1">
    <citation type="submission" date="2023-07" db="EMBL/GenBank/DDBJ databases">
        <title>Degradation of tert-butanol by M. austroafricanum TBA100.</title>
        <authorList>
            <person name="Helbich S."/>
            <person name="Vainshtein Y."/>
        </authorList>
    </citation>
    <scope>NUCLEOTIDE SEQUENCE</scope>
    <source>
        <strain evidence="1">TBA100</strain>
    </source>
</reference>
<comment type="caution">
    <text evidence="1">The sequence shown here is derived from an EMBL/GenBank/DDBJ whole genome shotgun (WGS) entry which is preliminary data.</text>
</comment>